<sequence>MYRLLWKNRNYRSLLLANVVNRFGDSIDAIAFTWLTYTFTQSAALSAIVYAANMLPTVIFQPLAAPIVDKLKKRKVMIYADLARGVCLMLFIVLLQLDLLASWMFVVFTFVVNSIESFRVPAGVAFLPSVLSKEEQDAGINLNQLSSQVCTLAGTAIGGAAVAVSPVFAMMIDCATFFISAFLIALIRLREVIDQTLAANNYWRNLKDGFQYLGKNHTFLIFITGAFLCNSLNAVFSSLAAAFISGTLHATADYLSIANIIITVSSLVMMLLYPKLSVKLKPSIMFSWIPFSGLAIFYLSLSVLPYLNERALFIAWIVLFLVLGISSGMLGAFVNVMFVKVVEPAYLSRAAGVFNSVGTIIMPILSVLIAALLQLIEIPTIFFITGVFAVMMILIFAISGAGKVLDAFDEKRGKA</sequence>
<feature type="transmembrane region" description="Helical" evidence="6">
    <location>
        <begin position="285"/>
        <end position="307"/>
    </location>
</feature>
<evidence type="ECO:0000313" key="8">
    <source>
        <dbReference type="Proteomes" id="UP001524435"/>
    </source>
</evidence>
<keyword evidence="3 6" id="KW-0812">Transmembrane</keyword>
<proteinExistence type="predicted"/>
<feature type="transmembrane region" description="Helical" evidence="6">
    <location>
        <begin position="381"/>
        <end position="405"/>
    </location>
</feature>
<name>A0ABT1SHX9_9FIRM</name>
<dbReference type="InterPro" id="IPR036259">
    <property type="entry name" value="MFS_trans_sf"/>
</dbReference>
<evidence type="ECO:0000256" key="3">
    <source>
        <dbReference type="ARBA" id="ARBA00022692"/>
    </source>
</evidence>
<dbReference type="Pfam" id="PF07690">
    <property type="entry name" value="MFS_1"/>
    <property type="match status" value="1"/>
</dbReference>
<comment type="subcellular location">
    <subcellularLocation>
        <location evidence="1">Cell membrane</location>
        <topology evidence="1">Multi-pass membrane protein</topology>
    </subcellularLocation>
</comment>
<dbReference type="PANTHER" id="PTHR23513">
    <property type="entry name" value="INTEGRAL MEMBRANE EFFLUX PROTEIN-RELATED"/>
    <property type="match status" value="1"/>
</dbReference>
<feature type="transmembrane region" description="Helical" evidence="6">
    <location>
        <begin position="219"/>
        <end position="248"/>
    </location>
</feature>
<protein>
    <submittedName>
        <fullName evidence="7">MFS transporter</fullName>
    </submittedName>
</protein>
<organism evidence="7 8">
    <name type="scientific">Massilicoli timonensis</name>
    <dbReference type="NCBI Taxonomy" id="2015901"/>
    <lineage>
        <taxon>Bacteria</taxon>
        <taxon>Bacillati</taxon>
        <taxon>Bacillota</taxon>
        <taxon>Erysipelotrichia</taxon>
        <taxon>Erysipelotrichales</taxon>
        <taxon>Erysipelotrichaceae</taxon>
        <taxon>Massilicoli</taxon>
    </lineage>
</organism>
<feature type="transmembrane region" description="Helical" evidence="6">
    <location>
        <begin position="350"/>
        <end position="375"/>
    </location>
</feature>
<evidence type="ECO:0000256" key="6">
    <source>
        <dbReference type="SAM" id="Phobius"/>
    </source>
</evidence>
<evidence type="ECO:0000256" key="4">
    <source>
        <dbReference type="ARBA" id="ARBA00022989"/>
    </source>
</evidence>
<feature type="transmembrane region" description="Helical" evidence="6">
    <location>
        <begin position="313"/>
        <end position="338"/>
    </location>
</feature>
<dbReference type="PANTHER" id="PTHR23513:SF6">
    <property type="entry name" value="MAJOR FACILITATOR SUPERFAMILY ASSOCIATED DOMAIN-CONTAINING PROTEIN"/>
    <property type="match status" value="1"/>
</dbReference>
<keyword evidence="2" id="KW-1003">Cell membrane</keyword>
<evidence type="ECO:0000256" key="5">
    <source>
        <dbReference type="ARBA" id="ARBA00023136"/>
    </source>
</evidence>
<keyword evidence="5 6" id="KW-0472">Membrane</keyword>
<dbReference type="Proteomes" id="UP001524435">
    <property type="component" value="Unassembled WGS sequence"/>
</dbReference>
<dbReference type="InterPro" id="IPR011701">
    <property type="entry name" value="MFS"/>
</dbReference>
<dbReference type="CDD" id="cd06173">
    <property type="entry name" value="MFS_MefA_like"/>
    <property type="match status" value="1"/>
</dbReference>
<feature type="transmembrane region" description="Helical" evidence="6">
    <location>
        <begin position="86"/>
        <end position="111"/>
    </location>
</feature>
<keyword evidence="4 6" id="KW-1133">Transmembrane helix</keyword>
<gene>
    <name evidence="7" type="ORF">NE663_00870</name>
</gene>
<dbReference type="EMBL" id="JANGCH010000001">
    <property type="protein sequence ID" value="MCQ5120809.1"/>
    <property type="molecule type" value="Genomic_DNA"/>
</dbReference>
<feature type="transmembrane region" description="Helical" evidence="6">
    <location>
        <begin position="167"/>
        <end position="187"/>
    </location>
</feature>
<reference evidence="7 8" key="1">
    <citation type="submission" date="2022-06" db="EMBL/GenBank/DDBJ databases">
        <title>Isolation of gut microbiota from human fecal samples.</title>
        <authorList>
            <person name="Pamer E.G."/>
            <person name="Barat B."/>
            <person name="Waligurski E."/>
            <person name="Medina S."/>
            <person name="Paddock L."/>
            <person name="Mostad J."/>
        </authorList>
    </citation>
    <scope>NUCLEOTIDE SEQUENCE [LARGE SCALE GENOMIC DNA]</scope>
    <source>
        <strain evidence="7 8">DFI.6.1</strain>
    </source>
</reference>
<evidence type="ECO:0000256" key="2">
    <source>
        <dbReference type="ARBA" id="ARBA00022475"/>
    </source>
</evidence>
<evidence type="ECO:0000313" key="7">
    <source>
        <dbReference type="EMBL" id="MCQ5120809.1"/>
    </source>
</evidence>
<feature type="transmembrane region" description="Helical" evidence="6">
    <location>
        <begin position="43"/>
        <end position="65"/>
    </location>
</feature>
<keyword evidence="8" id="KW-1185">Reference proteome</keyword>
<dbReference type="RefSeq" id="WP_256197255.1">
    <property type="nucleotide sequence ID" value="NZ_JANGCH010000001.1"/>
</dbReference>
<accession>A0ABT1SHX9</accession>
<dbReference type="SUPFAM" id="SSF103473">
    <property type="entry name" value="MFS general substrate transporter"/>
    <property type="match status" value="1"/>
</dbReference>
<dbReference type="Gene3D" id="1.20.1250.20">
    <property type="entry name" value="MFS general substrate transporter like domains"/>
    <property type="match status" value="1"/>
</dbReference>
<comment type="caution">
    <text evidence="7">The sequence shown here is derived from an EMBL/GenBank/DDBJ whole genome shotgun (WGS) entry which is preliminary data.</text>
</comment>
<feature type="transmembrane region" description="Helical" evidence="6">
    <location>
        <begin position="254"/>
        <end position="273"/>
    </location>
</feature>
<evidence type="ECO:0000256" key="1">
    <source>
        <dbReference type="ARBA" id="ARBA00004651"/>
    </source>
</evidence>